<dbReference type="RefSeq" id="WP_046487231.1">
    <property type="nucleotide sequence ID" value="NZ_LN827929.1"/>
</dbReference>
<dbReference type="InterPro" id="IPR014729">
    <property type="entry name" value="Rossmann-like_a/b/a_fold"/>
</dbReference>
<dbReference type="NCBIfam" id="NF004162">
    <property type="entry name" value="PRK05627.1-5"/>
    <property type="match status" value="1"/>
</dbReference>
<dbReference type="NCBIfam" id="TIGR00083">
    <property type="entry name" value="ribF"/>
    <property type="match status" value="1"/>
</dbReference>
<accession>A0A0D6EVC0</accession>
<evidence type="ECO:0000256" key="1">
    <source>
        <dbReference type="ARBA" id="ARBA00002121"/>
    </source>
</evidence>
<dbReference type="Pfam" id="PF01687">
    <property type="entry name" value="Flavokinase"/>
    <property type="match status" value="1"/>
</dbReference>
<dbReference type="NCBIfam" id="NF004159">
    <property type="entry name" value="PRK05627.1-2"/>
    <property type="match status" value="1"/>
</dbReference>
<dbReference type="STRING" id="1581557.BN1208_0329"/>
<keyword evidence="10 15" id="KW-0274">FAD</keyword>
<keyword evidence="7 15" id="KW-0548">Nucleotidyltransferase</keyword>
<evidence type="ECO:0000256" key="15">
    <source>
        <dbReference type="PIRNR" id="PIRNR004491"/>
    </source>
</evidence>
<evidence type="ECO:0000256" key="12">
    <source>
        <dbReference type="ARBA" id="ARBA00023268"/>
    </source>
</evidence>
<keyword evidence="8 15" id="KW-0547">Nucleotide-binding</keyword>
<keyword evidence="6 15" id="KW-0808">Transferase</keyword>
<keyword evidence="18" id="KW-1185">Reference proteome</keyword>
<protein>
    <recommendedName>
        <fullName evidence="15">Riboflavin biosynthesis protein</fullName>
    </recommendedName>
    <domain>
        <recommendedName>
            <fullName evidence="15">Riboflavin kinase</fullName>
            <ecNumber evidence="15">2.7.1.26</ecNumber>
        </recommendedName>
        <alternativeName>
            <fullName evidence="15">Flavokinase</fullName>
        </alternativeName>
    </domain>
    <domain>
        <recommendedName>
            <fullName evidence="15">FMN adenylyltransferase</fullName>
            <ecNumber evidence="15">2.7.7.2</ecNumber>
        </recommendedName>
        <alternativeName>
            <fullName evidence="15">FAD pyrophosphorylase</fullName>
        </alternativeName>
        <alternativeName>
            <fullName evidence="15">FAD synthase</fullName>
        </alternativeName>
    </domain>
</protein>
<dbReference type="PIRSF" id="PIRSF004491">
    <property type="entry name" value="FAD_Synth"/>
    <property type="match status" value="1"/>
</dbReference>
<comment type="catalytic activity">
    <reaction evidence="14 15">
        <text>FMN + ATP + H(+) = FAD + diphosphate</text>
        <dbReference type="Rhea" id="RHEA:17237"/>
        <dbReference type="ChEBI" id="CHEBI:15378"/>
        <dbReference type="ChEBI" id="CHEBI:30616"/>
        <dbReference type="ChEBI" id="CHEBI:33019"/>
        <dbReference type="ChEBI" id="CHEBI:57692"/>
        <dbReference type="ChEBI" id="CHEBI:58210"/>
        <dbReference type="EC" id="2.7.7.2"/>
    </reaction>
</comment>
<dbReference type="InterPro" id="IPR023468">
    <property type="entry name" value="Riboflavin_kinase"/>
</dbReference>
<organism evidence="17 18">
    <name type="scientific">Candidatus Methylopumilus planktonicus</name>
    <dbReference type="NCBI Taxonomy" id="1581557"/>
    <lineage>
        <taxon>Bacteria</taxon>
        <taxon>Pseudomonadati</taxon>
        <taxon>Pseudomonadota</taxon>
        <taxon>Betaproteobacteria</taxon>
        <taxon>Nitrosomonadales</taxon>
        <taxon>Methylophilaceae</taxon>
        <taxon>Candidatus Methylopumilus</taxon>
    </lineage>
</organism>
<dbReference type="EC" id="2.7.1.26" evidence="15"/>
<evidence type="ECO:0000256" key="4">
    <source>
        <dbReference type="ARBA" id="ARBA00022630"/>
    </source>
</evidence>
<evidence type="ECO:0000259" key="16">
    <source>
        <dbReference type="SMART" id="SM00904"/>
    </source>
</evidence>
<feature type="domain" description="Riboflavin kinase" evidence="16">
    <location>
        <begin position="177"/>
        <end position="297"/>
    </location>
</feature>
<reference evidence="18" key="1">
    <citation type="submission" date="2014-12" db="EMBL/GenBank/DDBJ databases">
        <authorList>
            <person name="Salcher M.M."/>
        </authorList>
    </citation>
    <scope>NUCLEOTIDE SEQUENCE [LARGE SCALE GENOMIC DNA]</scope>
    <source>
        <strain evidence="18">MMS-10A-171</strain>
    </source>
</reference>
<evidence type="ECO:0000256" key="13">
    <source>
        <dbReference type="ARBA" id="ARBA00047880"/>
    </source>
</evidence>
<dbReference type="PANTHER" id="PTHR22749:SF6">
    <property type="entry name" value="RIBOFLAVIN KINASE"/>
    <property type="match status" value="1"/>
</dbReference>
<evidence type="ECO:0000256" key="8">
    <source>
        <dbReference type="ARBA" id="ARBA00022741"/>
    </source>
</evidence>
<evidence type="ECO:0000256" key="11">
    <source>
        <dbReference type="ARBA" id="ARBA00022840"/>
    </source>
</evidence>
<dbReference type="GO" id="GO:0006747">
    <property type="term" value="P:FAD biosynthetic process"/>
    <property type="evidence" value="ECO:0007669"/>
    <property type="project" value="UniProtKB-UniRule"/>
</dbReference>
<evidence type="ECO:0000313" key="17">
    <source>
        <dbReference type="EMBL" id="CEZ19223.1"/>
    </source>
</evidence>
<dbReference type="FunFam" id="3.40.50.620:FF:000021">
    <property type="entry name" value="Riboflavin biosynthesis protein"/>
    <property type="match status" value="1"/>
</dbReference>
<dbReference type="SUPFAM" id="SSF52374">
    <property type="entry name" value="Nucleotidylyl transferase"/>
    <property type="match status" value="1"/>
</dbReference>
<gene>
    <name evidence="17" type="primary">ribF</name>
    <name evidence="17" type="ORF">BN1208_0329</name>
</gene>
<keyword evidence="4 15" id="KW-0285">Flavoprotein</keyword>
<comment type="pathway">
    <text evidence="3 15">Cofactor biosynthesis; FMN biosynthesis; FMN from riboflavin (ATP route): step 1/1.</text>
</comment>
<keyword evidence="9 15" id="KW-0418">Kinase</keyword>
<evidence type="ECO:0000256" key="14">
    <source>
        <dbReference type="ARBA" id="ARBA00049494"/>
    </source>
</evidence>
<dbReference type="SMART" id="SM00904">
    <property type="entry name" value="Flavokinase"/>
    <property type="match status" value="1"/>
</dbReference>
<dbReference type="InterPro" id="IPR023465">
    <property type="entry name" value="Riboflavin_kinase_dom_sf"/>
</dbReference>
<keyword evidence="11 15" id="KW-0067">ATP-binding</keyword>
<evidence type="ECO:0000256" key="2">
    <source>
        <dbReference type="ARBA" id="ARBA00004726"/>
    </source>
</evidence>
<comment type="pathway">
    <text evidence="2 15">Cofactor biosynthesis; FAD biosynthesis; FAD from FMN: step 1/1.</text>
</comment>
<dbReference type="CDD" id="cd02064">
    <property type="entry name" value="FAD_synthetase_N"/>
    <property type="match status" value="1"/>
</dbReference>
<evidence type="ECO:0000313" key="18">
    <source>
        <dbReference type="Proteomes" id="UP000064007"/>
    </source>
</evidence>
<sequence>MQVFRHFPLSLETPIGLTIGNFDGVHIGHQALIQKLIEESIRRKITPSVMTFEPHPKEFFVPKNAPTRLTSLREKLEFFLSCGVQNVFVCAFNKNFAGISSEVFMHQILKEQLKTKIIIVGDDFRFGAQRLAGIKDLRKSGFELFEIPEINVKGKRVSSTSIREALNAGRIKSVTAFLGRPYTISGKVVEGDKRGRQMGFPTANIHMKHTRPALTGVYAVKLGNRNGVANLGIRPTVAGIPKLLLEVHLLNFNEDIYGQHVQVTFLEKIRDEMKFENINALIEQIKKDVIHATRFFEK</sequence>
<dbReference type="Gene3D" id="2.40.30.30">
    <property type="entry name" value="Riboflavin kinase-like"/>
    <property type="match status" value="1"/>
</dbReference>
<keyword evidence="12" id="KW-0511">Multifunctional enzyme</keyword>
<dbReference type="EMBL" id="LN827929">
    <property type="protein sequence ID" value="CEZ19223.1"/>
    <property type="molecule type" value="Genomic_DNA"/>
</dbReference>
<dbReference type="GO" id="GO:0009231">
    <property type="term" value="P:riboflavin biosynthetic process"/>
    <property type="evidence" value="ECO:0007669"/>
    <property type="project" value="InterPro"/>
</dbReference>
<evidence type="ECO:0000256" key="6">
    <source>
        <dbReference type="ARBA" id="ARBA00022679"/>
    </source>
</evidence>
<evidence type="ECO:0000256" key="9">
    <source>
        <dbReference type="ARBA" id="ARBA00022777"/>
    </source>
</evidence>
<dbReference type="GO" id="GO:0009398">
    <property type="term" value="P:FMN biosynthetic process"/>
    <property type="evidence" value="ECO:0007669"/>
    <property type="project" value="UniProtKB-UniRule"/>
</dbReference>
<keyword evidence="5 15" id="KW-0288">FMN</keyword>
<evidence type="ECO:0000256" key="10">
    <source>
        <dbReference type="ARBA" id="ARBA00022827"/>
    </source>
</evidence>
<dbReference type="AlphaFoldDB" id="A0A0D6EVC0"/>
<dbReference type="InterPro" id="IPR015865">
    <property type="entry name" value="Riboflavin_kinase_bac/euk"/>
</dbReference>
<dbReference type="GO" id="GO:0005524">
    <property type="term" value="F:ATP binding"/>
    <property type="evidence" value="ECO:0007669"/>
    <property type="project" value="UniProtKB-UniRule"/>
</dbReference>
<dbReference type="Proteomes" id="UP000064007">
    <property type="component" value="Chromosome 1"/>
</dbReference>
<dbReference type="UniPathway" id="UPA00276">
    <property type="reaction ID" value="UER00406"/>
</dbReference>
<dbReference type="Gene3D" id="3.40.50.620">
    <property type="entry name" value="HUPs"/>
    <property type="match status" value="1"/>
</dbReference>
<dbReference type="NCBIfam" id="NF004163">
    <property type="entry name" value="PRK05627.1-6"/>
    <property type="match status" value="1"/>
</dbReference>
<dbReference type="OrthoDB" id="9803667at2"/>
<evidence type="ECO:0000256" key="7">
    <source>
        <dbReference type="ARBA" id="ARBA00022695"/>
    </source>
</evidence>
<comment type="function">
    <text evidence="1">Catalyzes the phosphorylation of riboflavin to FMN followed by the adenylation of FMN to FAD.</text>
</comment>
<dbReference type="Pfam" id="PF06574">
    <property type="entry name" value="FAD_syn"/>
    <property type="match status" value="1"/>
</dbReference>
<dbReference type="InterPro" id="IPR002606">
    <property type="entry name" value="Riboflavin_kinase_bac"/>
</dbReference>
<dbReference type="PANTHER" id="PTHR22749">
    <property type="entry name" value="RIBOFLAVIN KINASE/FMN ADENYLYLTRANSFERASE"/>
    <property type="match status" value="1"/>
</dbReference>
<evidence type="ECO:0000256" key="5">
    <source>
        <dbReference type="ARBA" id="ARBA00022643"/>
    </source>
</evidence>
<dbReference type="SUPFAM" id="SSF82114">
    <property type="entry name" value="Riboflavin kinase-like"/>
    <property type="match status" value="1"/>
</dbReference>
<dbReference type="EC" id="2.7.7.2" evidence="15"/>
<dbReference type="GO" id="GO:0008531">
    <property type="term" value="F:riboflavin kinase activity"/>
    <property type="evidence" value="ECO:0007669"/>
    <property type="project" value="UniProtKB-UniRule"/>
</dbReference>
<comment type="catalytic activity">
    <reaction evidence="13 15">
        <text>riboflavin + ATP = FMN + ADP + H(+)</text>
        <dbReference type="Rhea" id="RHEA:14357"/>
        <dbReference type="ChEBI" id="CHEBI:15378"/>
        <dbReference type="ChEBI" id="CHEBI:30616"/>
        <dbReference type="ChEBI" id="CHEBI:57986"/>
        <dbReference type="ChEBI" id="CHEBI:58210"/>
        <dbReference type="ChEBI" id="CHEBI:456216"/>
        <dbReference type="EC" id="2.7.1.26"/>
    </reaction>
</comment>
<proteinExistence type="inferred from homology"/>
<dbReference type="KEGG" id="mbat:BN1208_0329"/>
<dbReference type="UniPathway" id="UPA00277">
    <property type="reaction ID" value="UER00407"/>
</dbReference>
<dbReference type="GO" id="GO:0003919">
    <property type="term" value="F:FMN adenylyltransferase activity"/>
    <property type="evidence" value="ECO:0007669"/>
    <property type="project" value="UniProtKB-UniRule"/>
</dbReference>
<dbReference type="HOGENOM" id="CLU_048437_0_1_4"/>
<name>A0A0D6EVC0_9PROT</name>
<evidence type="ECO:0000256" key="3">
    <source>
        <dbReference type="ARBA" id="ARBA00005201"/>
    </source>
</evidence>
<dbReference type="InterPro" id="IPR015864">
    <property type="entry name" value="FAD_synthase"/>
</dbReference>
<comment type="similarity">
    <text evidence="15">Belongs to the ribF family.</text>
</comment>